<evidence type="ECO:0000259" key="12">
    <source>
        <dbReference type="PROSITE" id="PS51379"/>
    </source>
</evidence>
<proteinExistence type="predicted"/>
<dbReference type="PRINTS" id="PR00419">
    <property type="entry name" value="ADXRDTASE"/>
</dbReference>
<dbReference type="Proteomes" id="UP000320209">
    <property type="component" value="Unassembled WGS sequence"/>
</dbReference>
<dbReference type="Pfam" id="PF00037">
    <property type="entry name" value="Fer4"/>
    <property type="match status" value="1"/>
</dbReference>
<keyword evidence="6" id="KW-0521">NADP</keyword>
<evidence type="ECO:0000256" key="6">
    <source>
        <dbReference type="ARBA" id="ARBA00022857"/>
    </source>
</evidence>
<dbReference type="GO" id="GO:0046872">
    <property type="term" value="F:metal ion binding"/>
    <property type="evidence" value="ECO:0007669"/>
    <property type="project" value="UniProtKB-KW"/>
</dbReference>
<evidence type="ECO:0000256" key="2">
    <source>
        <dbReference type="ARBA" id="ARBA00013223"/>
    </source>
</evidence>
<evidence type="ECO:0000256" key="3">
    <source>
        <dbReference type="ARBA" id="ARBA00022630"/>
    </source>
</evidence>
<dbReference type="GO" id="GO:0051536">
    <property type="term" value="F:iron-sulfur cluster binding"/>
    <property type="evidence" value="ECO:0007669"/>
    <property type="project" value="UniProtKB-KW"/>
</dbReference>
<dbReference type="InterPro" id="IPR023753">
    <property type="entry name" value="FAD/NAD-binding_dom"/>
</dbReference>
<dbReference type="SUPFAM" id="SSF54862">
    <property type="entry name" value="4Fe-4S ferredoxins"/>
    <property type="match status" value="1"/>
</dbReference>
<dbReference type="EC" id="1.18.1.2" evidence="2"/>
<dbReference type="PROSITE" id="PS51379">
    <property type="entry name" value="4FE4S_FER_2"/>
    <property type="match status" value="2"/>
</dbReference>
<sequence>MTYVITQSCCNDSSCVEVCPVDCIHPAPDEAGFASAEMLYIHPDECIDCGACEEACPVNAIFPDDEVPEMFAAYTDINAAFFEFTGEQEMPAPAPPRGAKIDGDTPLKVAVVGAGPAGWFVADDLATTRRCDVEITVIDRLSTPYGLVRYGVAPDHLDTKEIVSGFAKTARHRRVSTRYNIEIGRDISHDELLAAHHAVVYTTGAGEGRSLDVPGEELPGSTSAAELVGWYNGHPDRAALTFPLTHERAVVIGNGNVALDLARLLLADAEALVASDLADHALVALSASDIREVVVTARRGAEHAAFTSPELRALADDPAIDVVVDEADLTGLPSEDDLTVRDAAAFAALQKADLLRDLAARPRTPGAKRLVLRFGLTPTGILGDDAVSGIRFDSGEELEAGLVVRATGYRSAAIAGVPAEETTGRFDHEAGRLIGTRATYTAGWAKRGPTGVIGTNRACAAETVRTLLDDHAAGRLAEPTGQSIDEILDARGAPRVDHAGWEMLDTHERESGKKAGRPRIKVTDRSEQVDIATRASSVATPTSA</sequence>
<evidence type="ECO:0000256" key="8">
    <source>
        <dbReference type="ARBA" id="ARBA00023004"/>
    </source>
</evidence>
<evidence type="ECO:0000256" key="4">
    <source>
        <dbReference type="ARBA" id="ARBA00022723"/>
    </source>
</evidence>
<keyword evidence="7" id="KW-0560">Oxidoreductase</keyword>
<comment type="catalytic activity">
    <reaction evidence="10">
        <text>2 reduced [2Fe-2S]-[ferredoxin] + NADP(+) + H(+) = 2 oxidized [2Fe-2S]-[ferredoxin] + NADPH</text>
        <dbReference type="Rhea" id="RHEA:20125"/>
        <dbReference type="Rhea" id="RHEA-COMP:10000"/>
        <dbReference type="Rhea" id="RHEA-COMP:10001"/>
        <dbReference type="ChEBI" id="CHEBI:15378"/>
        <dbReference type="ChEBI" id="CHEBI:33737"/>
        <dbReference type="ChEBI" id="CHEBI:33738"/>
        <dbReference type="ChEBI" id="CHEBI:57783"/>
        <dbReference type="ChEBI" id="CHEBI:58349"/>
        <dbReference type="EC" id="1.18.1.2"/>
    </reaction>
</comment>
<dbReference type="RefSeq" id="WP_141780472.1">
    <property type="nucleotide sequence ID" value="NZ_VFOV01000001.1"/>
</dbReference>
<keyword evidence="3" id="KW-0285">Flavoprotein</keyword>
<keyword evidence="8" id="KW-0408">Iron</keyword>
<dbReference type="PANTHER" id="PTHR48467:SF1">
    <property type="entry name" value="GLUTAMATE SYNTHASE 1 [NADH], CHLOROPLASTIC-LIKE"/>
    <property type="match status" value="1"/>
</dbReference>
<dbReference type="PROSITE" id="PS00198">
    <property type="entry name" value="4FE4S_FER_1"/>
    <property type="match status" value="1"/>
</dbReference>
<evidence type="ECO:0000256" key="10">
    <source>
        <dbReference type="ARBA" id="ARBA00047776"/>
    </source>
</evidence>
<dbReference type="AlphaFoldDB" id="A0A543A7A1"/>
<feature type="region of interest" description="Disordered" evidence="11">
    <location>
        <begin position="506"/>
        <end position="544"/>
    </location>
</feature>
<reference evidence="13 14" key="1">
    <citation type="submission" date="2019-06" db="EMBL/GenBank/DDBJ databases">
        <title>Sequencing the genomes of 1000 actinobacteria strains.</title>
        <authorList>
            <person name="Klenk H.-P."/>
        </authorList>
    </citation>
    <scope>NUCLEOTIDE SEQUENCE [LARGE SCALE GENOMIC DNA]</scope>
    <source>
        <strain evidence="13 14">DSM 25218</strain>
    </source>
</reference>
<feature type="domain" description="4Fe-4S ferredoxin-type" evidence="12">
    <location>
        <begin position="37"/>
        <end position="66"/>
    </location>
</feature>
<evidence type="ECO:0000313" key="13">
    <source>
        <dbReference type="EMBL" id="TQL68483.1"/>
    </source>
</evidence>
<keyword evidence="4" id="KW-0479">Metal-binding</keyword>
<comment type="cofactor">
    <cofactor evidence="1">
        <name>FAD</name>
        <dbReference type="ChEBI" id="CHEBI:57692"/>
    </cofactor>
</comment>
<dbReference type="SUPFAM" id="SSF51971">
    <property type="entry name" value="Nucleotide-binding domain"/>
    <property type="match status" value="2"/>
</dbReference>
<evidence type="ECO:0000256" key="1">
    <source>
        <dbReference type="ARBA" id="ARBA00001974"/>
    </source>
</evidence>
<dbReference type="InterPro" id="IPR036188">
    <property type="entry name" value="FAD/NAD-bd_sf"/>
</dbReference>
<dbReference type="Gene3D" id="3.40.50.720">
    <property type="entry name" value="NAD(P)-binding Rossmann-like Domain"/>
    <property type="match status" value="1"/>
</dbReference>
<evidence type="ECO:0000256" key="7">
    <source>
        <dbReference type="ARBA" id="ARBA00023002"/>
    </source>
</evidence>
<dbReference type="PANTHER" id="PTHR48467">
    <property type="entry name" value="GLUTAMATE SYNTHASE 1 [NADH], CHLOROPLASTIC-LIKE"/>
    <property type="match status" value="1"/>
</dbReference>
<name>A0A543A7A1_9ACTN</name>
<dbReference type="InterPro" id="IPR017896">
    <property type="entry name" value="4Fe4S_Fe-S-bd"/>
</dbReference>
<evidence type="ECO:0000313" key="14">
    <source>
        <dbReference type="Proteomes" id="UP000320209"/>
    </source>
</evidence>
<protein>
    <recommendedName>
        <fullName evidence="2">ferredoxin--NADP(+) reductase</fullName>
        <ecNumber evidence="2">1.18.1.2</ecNumber>
    </recommendedName>
</protein>
<gene>
    <name evidence="13" type="ORF">FB381_2373</name>
</gene>
<accession>A0A543A7A1</accession>
<dbReference type="CDD" id="cd04410">
    <property type="entry name" value="DMSOR_beta-like"/>
    <property type="match status" value="1"/>
</dbReference>
<organism evidence="13 14">
    <name type="scientific">Nocardioides albertanoniae</name>
    <dbReference type="NCBI Taxonomy" id="1175486"/>
    <lineage>
        <taxon>Bacteria</taxon>
        <taxon>Bacillati</taxon>
        <taxon>Actinomycetota</taxon>
        <taxon>Actinomycetes</taxon>
        <taxon>Propionibacteriales</taxon>
        <taxon>Nocardioidaceae</taxon>
        <taxon>Nocardioides</taxon>
    </lineage>
</organism>
<keyword evidence="9" id="KW-0411">Iron-sulfur</keyword>
<feature type="compositionally biased region" description="Polar residues" evidence="11">
    <location>
        <begin position="534"/>
        <end position="544"/>
    </location>
</feature>
<dbReference type="GO" id="GO:0004324">
    <property type="term" value="F:ferredoxin-NADP+ reductase activity"/>
    <property type="evidence" value="ECO:0007669"/>
    <property type="project" value="UniProtKB-EC"/>
</dbReference>
<keyword evidence="14" id="KW-1185">Reference proteome</keyword>
<dbReference type="Gene3D" id="3.50.50.60">
    <property type="entry name" value="FAD/NAD(P)-binding domain"/>
    <property type="match status" value="1"/>
</dbReference>
<dbReference type="EMBL" id="VFOV01000001">
    <property type="protein sequence ID" value="TQL68483.1"/>
    <property type="molecule type" value="Genomic_DNA"/>
</dbReference>
<evidence type="ECO:0000256" key="5">
    <source>
        <dbReference type="ARBA" id="ARBA00022827"/>
    </source>
</evidence>
<keyword evidence="5" id="KW-0274">FAD</keyword>
<dbReference type="Pfam" id="PF07992">
    <property type="entry name" value="Pyr_redox_2"/>
    <property type="match status" value="1"/>
</dbReference>
<dbReference type="Gene3D" id="3.30.70.20">
    <property type="match status" value="1"/>
</dbReference>
<evidence type="ECO:0000256" key="9">
    <source>
        <dbReference type="ARBA" id="ARBA00023014"/>
    </source>
</evidence>
<comment type="caution">
    <text evidence="13">The sequence shown here is derived from an EMBL/GenBank/DDBJ whole genome shotgun (WGS) entry which is preliminary data.</text>
</comment>
<dbReference type="InterPro" id="IPR055275">
    <property type="entry name" value="Ferredox_Rdtase"/>
</dbReference>
<dbReference type="OrthoDB" id="289202at2"/>
<evidence type="ECO:0000256" key="11">
    <source>
        <dbReference type="SAM" id="MobiDB-lite"/>
    </source>
</evidence>
<feature type="domain" description="4Fe-4S ferredoxin-type" evidence="12">
    <location>
        <begin position="1"/>
        <end position="29"/>
    </location>
</feature>
<dbReference type="InterPro" id="IPR017900">
    <property type="entry name" value="4Fe4S_Fe_S_CS"/>
</dbReference>